<comment type="similarity">
    <text evidence="1">Belongs to the 'GDXG' lipolytic enzyme family.</text>
</comment>
<keyword evidence="3" id="KW-0325">Glycoprotein</keyword>
<dbReference type="EMBL" id="CAJVCH010331745">
    <property type="protein sequence ID" value="CAG7787108.1"/>
    <property type="molecule type" value="Genomic_DNA"/>
</dbReference>
<dbReference type="GO" id="GO:0052689">
    <property type="term" value="F:carboxylic ester hydrolase activity"/>
    <property type="evidence" value="ECO:0007669"/>
    <property type="project" value="UniProtKB-KW"/>
</dbReference>
<organism evidence="6 7">
    <name type="scientific">Allacma fusca</name>
    <dbReference type="NCBI Taxonomy" id="39272"/>
    <lineage>
        <taxon>Eukaryota</taxon>
        <taxon>Metazoa</taxon>
        <taxon>Ecdysozoa</taxon>
        <taxon>Arthropoda</taxon>
        <taxon>Hexapoda</taxon>
        <taxon>Collembola</taxon>
        <taxon>Symphypleona</taxon>
        <taxon>Sminthuridae</taxon>
        <taxon>Allacma</taxon>
    </lineage>
</organism>
<sequence>MFRSKVHLFLFSLVFWSVSADDDNIVTIAQGKLKGIELTSRSGRNYYGFLGIPFVDKPERFQAPSFLPPKSWEGVRDATVHGPLCIQFDVVKNKALGEEDCLFLNVNTPNTKGKLPVMVYIHGGGFQWGTSHTHGGKYFMDEDVVLVTFNYRLGAFGFLSTGDTIIQGNMGMKDQVAALKWVQSNIEQFGGDPNLVTIFGESAGGGAVSLQVLSPMSKGLFQHAIAQSGAALNPWSCLKNPRYGANELGQKLNCSINNSQDLLTCLNQKTSEELAGQSFAKWYLDPTVPFGPVVEQLRPNQSAGDVFLSRAPFEILSEGSFNQVPFMTGICEDEGIYFHSSSILKEKQLESDVNNDWHRIAPISLTYYDDDSVSQQELNLISDSIKSYYFKDQPISENTRQQLTNLYSDRYFVHGVRTTALIQAKHLVPVYIYMFAYKGSFSFLQDRGFEKGLGVTHKDELQYLFNGLAPELKPGPDEDLSRHLVKLWTNFAATGKPTSTWGAAKVWKPIPIKEAIRMEPLQWYRIDTNTSVIEQTFAQRMSYWDNLMLQHSVVSYPRHVEQI</sequence>
<dbReference type="InterPro" id="IPR050309">
    <property type="entry name" value="Type-B_Carboxylest/Lipase"/>
</dbReference>
<protein>
    <recommendedName>
        <fullName evidence="4">Carboxylic ester hydrolase</fullName>
        <ecNumber evidence="4">3.1.1.-</ecNumber>
    </recommendedName>
</protein>
<dbReference type="PROSITE" id="PS00122">
    <property type="entry name" value="CARBOXYLESTERASE_B_1"/>
    <property type="match status" value="1"/>
</dbReference>
<keyword evidence="2" id="KW-0719">Serine esterase</keyword>
<dbReference type="PANTHER" id="PTHR11559">
    <property type="entry name" value="CARBOXYLESTERASE"/>
    <property type="match status" value="1"/>
</dbReference>
<evidence type="ECO:0000256" key="2">
    <source>
        <dbReference type="ARBA" id="ARBA00022487"/>
    </source>
</evidence>
<evidence type="ECO:0000256" key="1">
    <source>
        <dbReference type="ARBA" id="ARBA00010515"/>
    </source>
</evidence>
<feature type="signal peptide" evidence="4">
    <location>
        <begin position="1"/>
        <end position="20"/>
    </location>
</feature>
<proteinExistence type="inferred from homology"/>
<name>A0A8J2PAD3_9HEXA</name>
<dbReference type="InterPro" id="IPR002168">
    <property type="entry name" value="Lipase_GDXG_HIS_AS"/>
</dbReference>
<dbReference type="OrthoDB" id="19653at2759"/>
<evidence type="ECO:0000256" key="4">
    <source>
        <dbReference type="RuleBase" id="RU361235"/>
    </source>
</evidence>
<dbReference type="Pfam" id="PF00135">
    <property type="entry name" value="COesterase"/>
    <property type="match status" value="1"/>
</dbReference>
<keyword evidence="4" id="KW-0732">Signal</keyword>
<comment type="caution">
    <text evidence="6">The sequence shown here is derived from an EMBL/GenBank/DDBJ whole genome shotgun (WGS) entry which is preliminary data.</text>
</comment>
<evidence type="ECO:0000313" key="6">
    <source>
        <dbReference type="EMBL" id="CAG7787108.1"/>
    </source>
</evidence>
<evidence type="ECO:0000256" key="3">
    <source>
        <dbReference type="ARBA" id="ARBA00023180"/>
    </source>
</evidence>
<dbReference type="EC" id="3.1.1.-" evidence="4"/>
<dbReference type="InterPro" id="IPR019826">
    <property type="entry name" value="Carboxylesterase_B_AS"/>
</dbReference>
<keyword evidence="4" id="KW-0378">Hydrolase</keyword>
<accession>A0A8J2PAD3</accession>
<dbReference type="AlphaFoldDB" id="A0A8J2PAD3"/>
<feature type="chain" id="PRO_5035489317" description="Carboxylic ester hydrolase" evidence="4">
    <location>
        <begin position="21"/>
        <end position="563"/>
    </location>
</feature>
<keyword evidence="7" id="KW-1185">Reference proteome</keyword>
<dbReference type="CDD" id="cd00312">
    <property type="entry name" value="Esterase_lipase"/>
    <property type="match status" value="1"/>
</dbReference>
<dbReference type="PROSITE" id="PS01173">
    <property type="entry name" value="LIPASE_GDXG_HIS"/>
    <property type="match status" value="1"/>
</dbReference>
<reference evidence="6" key="1">
    <citation type="submission" date="2021-06" db="EMBL/GenBank/DDBJ databases">
        <authorList>
            <person name="Hodson N. C."/>
            <person name="Mongue J. A."/>
            <person name="Jaron S. K."/>
        </authorList>
    </citation>
    <scope>NUCLEOTIDE SEQUENCE</scope>
</reference>
<dbReference type="InterPro" id="IPR002018">
    <property type="entry name" value="CarbesteraseB"/>
</dbReference>
<evidence type="ECO:0000313" key="7">
    <source>
        <dbReference type="Proteomes" id="UP000708208"/>
    </source>
</evidence>
<feature type="domain" description="Carboxylesterase type B" evidence="5">
    <location>
        <begin position="23"/>
        <end position="544"/>
    </location>
</feature>
<comment type="similarity">
    <text evidence="4">Belongs to the type-B carboxylesterase/lipase family.</text>
</comment>
<dbReference type="Proteomes" id="UP000708208">
    <property type="component" value="Unassembled WGS sequence"/>
</dbReference>
<evidence type="ECO:0000259" key="5">
    <source>
        <dbReference type="Pfam" id="PF00135"/>
    </source>
</evidence>
<gene>
    <name evidence="6" type="ORF">AFUS01_LOCUS25627</name>
</gene>